<evidence type="ECO:0000259" key="8">
    <source>
        <dbReference type="SMART" id="SM00905"/>
    </source>
</evidence>
<evidence type="ECO:0000256" key="7">
    <source>
        <dbReference type="ARBA" id="ARBA00032903"/>
    </source>
</evidence>
<protein>
    <recommendedName>
        <fullName evidence="4">dihydroneopterin aldolase</fullName>
        <ecNumber evidence="4">4.1.2.25</ecNumber>
    </recommendedName>
    <alternativeName>
        <fullName evidence="7">7,8-dihydroneopterin aldolase</fullName>
    </alternativeName>
</protein>
<keyword evidence="6" id="KW-0456">Lyase</keyword>
<dbReference type="EC" id="4.1.2.25" evidence="4"/>
<dbReference type="EMBL" id="MU001508">
    <property type="protein sequence ID" value="KAF2440185.1"/>
    <property type="molecule type" value="Genomic_DNA"/>
</dbReference>
<dbReference type="InterPro" id="IPR006156">
    <property type="entry name" value="Dihydroneopterin_aldolase"/>
</dbReference>
<name>A0A9P4P852_9PLEO</name>
<proteinExistence type="inferred from homology"/>
<dbReference type="Pfam" id="PF02152">
    <property type="entry name" value="FolB"/>
    <property type="match status" value="1"/>
</dbReference>
<dbReference type="Gene3D" id="3.30.1130.10">
    <property type="match status" value="2"/>
</dbReference>
<evidence type="ECO:0000313" key="10">
    <source>
        <dbReference type="Proteomes" id="UP000799764"/>
    </source>
</evidence>
<comment type="catalytic activity">
    <reaction evidence="1">
        <text>7,8-dihydroneopterin = 6-hydroxymethyl-7,8-dihydropterin + glycolaldehyde</text>
        <dbReference type="Rhea" id="RHEA:10540"/>
        <dbReference type="ChEBI" id="CHEBI:17001"/>
        <dbReference type="ChEBI" id="CHEBI:17071"/>
        <dbReference type="ChEBI" id="CHEBI:44841"/>
        <dbReference type="EC" id="4.1.2.25"/>
    </reaction>
</comment>
<comment type="caution">
    <text evidence="9">The sequence shown here is derived from an EMBL/GenBank/DDBJ whole genome shotgun (WGS) entry which is preliminary data.</text>
</comment>
<comment type="similarity">
    <text evidence="3">Belongs to the DHNA family.</text>
</comment>
<evidence type="ECO:0000256" key="3">
    <source>
        <dbReference type="ARBA" id="ARBA00005708"/>
    </source>
</evidence>
<dbReference type="InterPro" id="IPR043133">
    <property type="entry name" value="GTP-CH-I_C/QueF"/>
</dbReference>
<dbReference type="GO" id="GO:0005737">
    <property type="term" value="C:cytoplasm"/>
    <property type="evidence" value="ECO:0007669"/>
    <property type="project" value="TreeGrafter"/>
</dbReference>
<evidence type="ECO:0000256" key="6">
    <source>
        <dbReference type="ARBA" id="ARBA00023239"/>
    </source>
</evidence>
<accession>A0A9P4P852</accession>
<dbReference type="Proteomes" id="UP000799764">
    <property type="component" value="Unassembled WGS sequence"/>
</dbReference>
<dbReference type="GO" id="GO:0046656">
    <property type="term" value="P:folic acid biosynthetic process"/>
    <property type="evidence" value="ECO:0007669"/>
    <property type="project" value="UniProtKB-KW"/>
</dbReference>
<dbReference type="PANTHER" id="PTHR42844:SF1">
    <property type="entry name" value="DIHYDRONEOPTERIN ALDOLASE 1-RELATED"/>
    <property type="match status" value="1"/>
</dbReference>
<feature type="domain" description="Dihydroneopterin aldolase/epimerase" evidence="8">
    <location>
        <begin position="156"/>
        <end position="264"/>
    </location>
</feature>
<keyword evidence="10" id="KW-1185">Reference proteome</keyword>
<sequence>MSSDKSSVVSGAVWQAQPAQVAVTDKITVRNLQASVDAGVDVWGRPKKQRALLTVTLSLAKPFDSAAQADALDNSTVHYGILSKAVLAHVDGQAGRVDSGQLANNICNVVQSTTGDTPLASVEVDIFYPKGSMFGDGAGFSLGKASLPEGKTYRQLHLRNVRIPCLIGVNANERQQKQPVIVNIWVDCLAAHRNDDYQKLETTVVEVISGSSFETLESLTTTVIEHLRSDFFTDASDKGSFVRLRIEKPHAVPAADAPVIEIVRRVGV</sequence>
<dbReference type="GO" id="GO:0004150">
    <property type="term" value="F:dihydroneopterin aldolase activity"/>
    <property type="evidence" value="ECO:0007669"/>
    <property type="project" value="UniProtKB-EC"/>
</dbReference>
<evidence type="ECO:0000256" key="4">
    <source>
        <dbReference type="ARBA" id="ARBA00013043"/>
    </source>
</evidence>
<evidence type="ECO:0000313" key="9">
    <source>
        <dbReference type="EMBL" id="KAF2440185.1"/>
    </source>
</evidence>
<dbReference type="OrthoDB" id="5425486at2759"/>
<gene>
    <name evidence="9" type="ORF">P171DRAFT_435959</name>
</gene>
<dbReference type="NCBIfam" id="TIGR00526">
    <property type="entry name" value="folB_dom"/>
    <property type="match status" value="1"/>
</dbReference>
<keyword evidence="5" id="KW-0289">Folate biosynthesis</keyword>
<evidence type="ECO:0000256" key="5">
    <source>
        <dbReference type="ARBA" id="ARBA00022909"/>
    </source>
</evidence>
<dbReference type="InterPro" id="IPR006157">
    <property type="entry name" value="FolB_dom"/>
</dbReference>
<dbReference type="SMART" id="SM00905">
    <property type="entry name" value="FolB"/>
    <property type="match status" value="1"/>
</dbReference>
<dbReference type="PANTHER" id="PTHR42844">
    <property type="entry name" value="DIHYDRONEOPTERIN ALDOLASE 1-RELATED"/>
    <property type="match status" value="1"/>
</dbReference>
<comment type="pathway">
    <text evidence="2">Cofactor biosynthesis; tetrahydrofolate biosynthesis; 2-amino-4-hydroxy-6-hydroxymethyl-7,8-dihydropteridine diphosphate from 7,8-dihydroneopterin triphosphate: step 3/4.</text>
</comment>
<reference evidence="9" key="1">
    <citation type="journal article" date="2020" name="Stud. Mycol.">
        <title>101 Dothideomycetes genomes: a test case for predicting lifestyles and emergence of pathogens.</title>
        <authorList>
            <person name="Haridas S."/>
            <person name="Albert R."/>
            <person name="Binder M."/>
            <person name="Bloem J."/>
            <person name="Labutti K."/>
            <person name="Salamov A."/>
            <person name="Andreopoulos B."/>
            <person name="Baker S."/>
            <person name="Barry K."/>
            <person name="Bills G."/>
            <person name="Bluhm B."/>
            <person name="Cannon C."/>
            <person name="Castanera R."/>
            <person name="Culley D."/>
            <person name="Daum C."/>
            <person name="Ezra D."/>
            <person name="Gonzalez J."/>
            <person name="Henrissat B."/>
            <person name="Kuo A."/>
            <person name="Liang C."/>
            <person name="Lipzen A."/>
            <person name="Lutzoni F."/>
            <person name="Magnuson J."/>
            <person name="Mondo S."/>
            <person name="Nolan M."/>
            <person name="Ohm R."/>
            <person name="Pangilinan J."/>
            <person name="Park H.-J."/>
            <person name="Ramirez L."/>
            <person name="Alfaro M."/>
            <person name="Sun H."/>
            <person name="Tritt A."/>
            <person name="Yoshinaga Y."/>
            <person name="Zwiers L.-H."/>
            <person name="Turgeon B."/>
            <person name="Goodwin S."/>
            <person name="Spatafora J."/>
            <person name="Crous P."/>
            <person name="Grigoriev I."/>
        </authorList>
    </citation>
    <scope>NUCLEOTIDE SEQUENCE</scope>
    <source>
        <strain evidence="9">CBS 690.94</strain>
    </source>
</reference>
<evidence type="ECO:0000256" key="1">
    <source>
        <dbReference type="ARBA" id="ARBA00001353"/>
    </source>
</evidence>
<evidence type="ECO:0000256" key="2">
    <source>
        <dbReference type="ARBA" id="ARBA00005013"/>
    </source>
</evidence>
<dbReference type="AlphaFoldDB" id="A0A9P4P852"/>
<organism evidence="9 10">
    <name type="scientific">Karstenula rhodostoma CBS 690.94</name>
    <dbReference type="NCBI Taxonomy" id="1392251"/>
    <lineage>
        <taxon>Eukaryota</taxon>
        <taxon>Fungi</taxon>
        <taxon>Dikarya</taxon>
        <taxon>Ascomycota</taxon>
        <taxon>Pezizomycotina</taxon>
        <taxon>Dothideomycetes</taxon>
        <taxon>Pleosporomycetidae</taxon>
        <taxon>Pleosporales</taxon>
        <taxon>Massarineae</taxon>
        <taxon>Didymosphaeriaceae</taxon>
        <taxon>Karstenula</taxon>
    </lineage>
</organism>
<dbReference type="SUPFAM" id="SSF55620">
    <property type="entry name" value="Tetrahydrobiopterin biosynthesis enzymes-like"/>
    <property type="match status" value="2"/>
</dbReference>